<proteinExistence type="predicted"/>
<dbReference type="AlphaFoldDB" id="A0A011Q162"/>
<sequence length="50" mass="4958">MTSDVQTGKGQRGVKGAVTVENQAAQRAAIEAVAEQGERGTGSIGDAGEA</sequence>
<protein>
    <submittedName>
        <fullName evidence="1">Uncharacterized protein</fullName>
    </submittedName>
</protein>
<organism evidence="1 2">
    <name type="scientific">Candidatus Accumulibacter appositus</name>
    <dbReference type="NCBI Taxonomy" id="1454003"/>
    <lineage>
        <taxon>Bacteria</taxon>
        <taxon>Pseudomonadati</taxon>
        <taxon>Pseudomonadota</taxon>
        <taxon>Betaproteobacteria</taxon>
        <taxon>Candidatus Accumulibacter</taxon>
    </lineage>
</organism>
<name>A0A011Q162_9PROT</name>
<dbReference type="Proteomes" id="UP000021816">
    <property type="component" value="Unassembled WGS sequence"/>
</dbReference>
<gene>
    <name evidence="1" type="ORF">AW10_00144</name>
</gene>
<dbReference type="STRING" id="1454003.AW10_00144"/>
<dbReference type="EMBL" id="JEMX01000007">
    <property type="protein sequence ID" value="EXI82910.1"/>
    <property type="molecule type" value="Genomic_DNA"/>
</dbReference>
<evidence type="ECO:0000313" key="1">
    <source>
        <dbReference type="EMBL" id="EXI82910.1"/>
    </source>
</evidence>
<accession>A0A011Q162</accession>
<comment type="caution">
    <text evidence="1">The sequence shown here is derived from an EMBL/GenBank/DDBJ whole genome shotgun (WGS) entry which is preliminary data.</text>
</comment>
<evidence type="ECO:0000313" key="2">
    <source>
        <dbReference type="Proteomes" id="UP000021816"/>
    </source>
</evidence>
<reference evidence="1 2" key="1">
    <citation type="submission" date="2014-02" db="EMBL/GenBank/DDBJ databases">
        <title>Expanding our view of genomic diversity in Candidatus Accumulibacter clades.</title>
        <authorList>
            <person name="Skennerton C.T."/>
            <person name="Barr J.J."/>
            <person name="Slater F.R."/>
            <person name="Bond P.L."/>
            <person name="Tyson G.W."/>
        </authorList>
    </citation>
    <scope>NUCLEOTIDE SEQUENCE [LARGE SCALE GENOMIC DNA]</scope>
    <source>
        <strain evidence="2">BA-92</strain>
    </source>
</reference>